<keyword evidence="2" id="KW-0690">Ribosome biogenesis</keyword>
<dbReference type="GO" id="GO:0005654">
    <property type="term" value="C:nucleoplasm"/>
    <property type="evidence" value="ECO:0007669"/>
    <property type="project" value="UniProtKB-ARBA"/>
</dbReference>
<dbReference type="Pfam" id="PF08142">
    <property type="entry name" value="AARP2CN"/>
    <property type="match status" value="1"/>
</dbReference>
<dbReference type="InterPro" id="IPR012948">
    <property type="entry name" value="AARP2CN"/>
</dbReference>
<dbReference type="GO" id="GO:0003924">
    <property type="term" value="F:GTPase activity"/>
    <property type="evidence" value="ECO:0007669"/>
    <property type="project" value="TreeGrafter"/>
</dbReference>
<feature type="region of interest" description="Disordered" evidence="11">
    <location>
        <begin position="1"/>
        <end position="38"/>
    </location>
</feature>
<dbReference type="PROSITE" id="PS51714">
    <property type="entry name" value="G_BMS1"/>
    <property type="match status" value="1"/>
</dbReference>
<keyword evidence="3" id="KW-0597">Phosphoprotein</keyword>
<dbReference type="GO" id="GO:0005524">
    <property type="term" value="F:ATP binding"/>
    <property type="evidence" value="ECO:0007669"/>
    <property type="project" value="UniProtKB-KW"/>
</dbReference>
<keyword evidence="14" id="KW-1185">Reference proteome</keyword>
<dbReference type="GO" id="GO:0000462">
    <property type="term" value="P:maturation of SSU-rRNA from tricistronic rRNA transcript (SSU-rRNA, 5.8S rRNA, LSU-rRNA)"/>
    <property type="evidence" value="ECO:0007669"/>
    <property type="project" value="TreeGrafter"/>
</dbReference>
<dbReference type="SUPFAM" id="SSF52540">
    <property type="entry name" value="P-loop containing nucleoside triphosphate hydrolases"/>
    <property type="match status" value="1"/>
</dbReference>
<comment type="similarity">
    <text evidence="10">Belongs to the TRAFAC class translation factor GTPase superfamily. Bms1-like GTPase family. BMS1 subfamily.</text>
</comment>
<sequence length="344" mass="39483">MERKESHKPHRKSSGGKKLKKNQQKKSEMDKEESREKCNKERNFKAFSMYSAVRAGRAARRALDLATKKHHLPVPIRTVATPPPYVIVVVGPPKVGKTTLIRSLIKHYTKQKVVKPIGPITIISGKNKKLTFMECNNDLNSMIDLAKVADLVLMIIDASFGFEMETFEFLNILQVHGFPKVMGVLTHLDLFKQNKRLNKIKKRLKHRFWTEIYQGAKLFYLSGMIGDGYHRREIMNLSRFISVMKFRPLVWRSTHPYVLVDRVEDLTDPELVKRNPTTARTVSFYGYSRGISFKPSIKIHIPGVGDLPMKDVSFLPDPCPLPEEQKKVASHVALQEPLFTFLLC</sequence>
<evidence type="ECO:0000313" key="13">
    <source>
        <dbReference type="EMBL" id="KAJ3615509.1"/>
    </source>
</evidence>
<dbReference type="GO" id="GO:0034511">
    <property type="term" value="F:U3 snoRNA binding"/>
    <property type="evidence" value="ECO:0007669"/>
    <property type="project" value="TreeGrafter"/>
</dbReference>
<protein>
    <recommendedName>
        <fullName evidence="12">Bms1-type G domain-containing protein</fullName>
    </recommendedName>
</protein>
<dbReference type="Gene3D" id="3.40.50.300">
    <property type="entry name" value="P-loop containing nucleotide triphosphate hydrolases"/>
    <property type="match status" value="1"/>
</dbReference>
<evidence type="ECO:0000256" key="11">
    <source>
        <dbReference type="SAM" id="MobiDB-lite"/>
    </source>
</evidence>
<feature type="compositionally biased region" description="Basic and acidic residues" evidence="11">
    <location>
        <begin position="25"/>
        <end position="38"/>
    </location>
</feature>
<dbReference type="GO" id="GO:0032040">
    <property type="term" value="C:small-subunit processome"/>
    <property type="evidence" value="ECO:0007669"/>
    <property type="project" value="UniProtKB-ARBA"/>
</dbReference>
<evidence type="ECO:0000256" key="9">
    <source>
        <dbReference type="ARBA" id="ARBA00049117"/>
    </source>
</evidence>
<keyword evidence="8" id="KW-0539">Nucleus</keyword>
<dbReference type="EMBL" id="JALNTZ010004101">
    <property type="protein sequence ID" value="KAJ3615509.1"/>
    <property type="molecule type" value="Genomic_DNA"/>
</dbReference>
<organism evidence="13 14">
    <name type="scientific">Zophobas morio</name>
    <dbReference type="NCBI Taxonomy" id="2755281"/>
    <lineage>
        <taxon>Eukaryota</taxon>
        <taxon>Metazoa</taxon>
        <taxon>Ecdysozoa</taxon>
        <taxon>Arthropoda</taxon>
        <taxon>Hexapoda</taxon>
        <taxon>Insecta</taxon>
        <taxon>Pterygota</taxon>
        <taxon>Neoptera</taxon>
        <taxon>Endopterygota</taxon>
        <taxon>Coleoptera</taxon>
        <taxon>Polyphaga</taxon>
        <taxon>Cucujiformia</taxon>
        <taxon>Tenebrionidae</taxon>
        <taxon>Zophobas</taxon>
    </lineage>
</organism>
<dbReference type="InterPro" id="IPR039761">
    <property type="entry name" value="Bms1/Tsr1"/>
</dbReference>
<gene>
    <name evidence="13" type="ORF">Zmor_016364</name>
</gene>
<evidence type="ECO:0000256" key="1">
    <source>
        <dbReference type="ARBA" id="ARBA00004604"/>
    </source>
</evidence>
<dbReference type="CDD" id="cd01882">
    <property type="entry name" value="BMS1"/>
    <property type="match status" value="1"/>
</dbReference>
<dbReference type="InterPro" id="IPR027417">
    <property type="entry name" value="P-loop_NTPase"/>
</dbReference>
<evidence type="ECO:0000256" key="5">
    <source>
        <dbReference type="ARBA" id="ARBA00022801"/>
    </source>
</evidence>
<evidence type="ECO:0000256" key="2">
    <source>
        <dbReference type="ARBA" id="ARBA00022517"/>
    </source>
</evidence>
<feature type="compositionally biased region" description="Basic residues" evidence="11">
    <location>
        <begin position="1"/>
        <end position="24"/>
    </location>
</feature>
<dbReference type="PANTHER" id="PTHR12858:SF2">
    <property type="entry name" value="RIBOSOME BIOGENESIS PROTEIN BMS1 HOMOLOG"/>
    <property type="match status" value="1"/>
</dbReference>
<dbReference type="GO" id="GO:0030686">
    <property type="term" value="C:90S preribosome"/>
    <property type="evidence" value="ECO:0007669"/>
    <property type="project" value="TreeGrafter"/>
</dbReference>
<dbReference type="InterPro" id="IPR037875">
    <property type="entry name" value="Bms1_N"/>
</dbReference>
<evidence type="ECO:0000256" key="6">
    <source>
        <dbReference type="ARBA" id="ARBA00022840"/>
    </source>
</evidence>
<dbReference type="Pfam" id="PF22298">
    <property type="entry name" value="Tsr1_G-like"/>
    <property type="match status" value="1"/>
</dbReference>
<evidence type="ECO:0000256" key="4">
    <source>
        <dbReference type="ARBA" id="ARBA00022741"/>
    </source>
</evidence>
<evidence type="ECO:0000259" key="12">
    <source>
        <dbReference type="PROSITE" id="PS51714"/>
    </source>
</evidence>
<dbReference type="SMART" id="SM00785">
    <property type="entry name" value="AARP2CN"/>
    <property type="match status" value="1"/>
</dbReference>
<keyword evidence="6" id="KW-0067">ATP-binding</keyword>
<dbReference type="FunFam" id="3.40.50.300:FF:000105">
    <property type="entry name" value="BMS1 ribosome biogenesis factor"/>
    <property type="match status" value="1"/>
</dbReference>
<proteinExistence type="inferred from homology"/>
<dbReference type="GO" id="GO:0000479">
    <property type="term" value="P:endonucleolytic cleavage of tricistronic rRNA transcript (SSU-rRNA, 5.8S rRNA, LSU-rRNA)"/>
    <property type="evidence" value="ECO:0007669"/>
    <property type="project" value="TreeGrafter"/>
</dbReference>
<dbReference type="AlphaFoldDB" id="A0AA38LXW3"/>
<evidence type="ECO:0000256" key="3">
    <source>
        <dbReference type="ARBA" id="ARBA00022553"/>
    </source>
</evidence>
<accession>A0AA38LXW3</accession>
<keyword evidence="5" id="KW-0378">Hydrolase</keyword>
<reference evidence="13" key="1">
    <citation type="journal article" date="2023" name="G3 (Bethesda)">
        <title>Whole genome assemblies of Zophobas morio and Tenebrio molitor.</title>
        <authorList>
            <person name="Kaur S."/>
            <person name="Stinson S.A."/>
            <person name="diCenzo G.C."/>
        </authorList>
    </citation>
    <scope>NUCLEOTIDE SEQUENCE</scope>
    <source>
        <strain evidence="13">QUZm001</strain>
    </source>
</reference>
<comment type="caution">
    <text evidence="13">The sequence shown here is derived from an EMBL/GenBank/DDBJ whole genome shotgun (WGS) entry which is preliminary data.</text>
</comment>
<evidence type="ECO:0000256" key="10">
    <source>
        <dbReference type="ARBA" id="ARBA00061391"/>
    </source>
</evidence>
<dbReference type="InterPro" id="IPR030387">
    <property type="entry name" value="G_Bms1/Tsr1_dom"/>
</dbReference>
<dbReference type="Proteomes" id="UP001168821">
    <property type="component" value="Unassembled WGS sequence"/>
</dbReference>
<comment type="catalytic activity">
    <reaction evidence="9">
        <text>GTP + H2O = GDP + phosphate + H(+)</text>
        <dbReference type="Rhea" id="RHEA:19669"/>
        <dbReference type="ChEBI" id="CHEBI:15377"/>
        <dbReference type="ChEBI" id="CHEBI:15378"/>
        <dbReference type="ChEBI" id="CHEBI:37565"/>
        <dbReference type="ChEBI" id="CHEBI:43474"/>
        <dbReference type="ChEBI" id="CHEBI:58189"/>
    </reaction>
    <physiologicalReaction direction="left-to-right" evidence="9">
        <dbReference type="Rhea" id="RHEA:19670"/>
    </physiologicalReaction>
</comment>
<evidence type="ECO:0000313" key="14">
    <source>
        <dbReference type="Proteomes" id="UP001168821"/>
    </source>
</evidence>
<feature type="domain" description="Bms1-type G" evidence="12">
    <location>
        <begin position="82"/>
        <end position="247"/>
    </location>
</feature>
<keyword evidence="7" id="KW-0342">GTP-binding</keyword>
<evidence type="ECO:0000256" key="7">
    <source>
        <dbReference type="ARBA" id="ARBA00023134"/>
    </source>
</evidence>
<comment type="subcellular location">
    <subcellularLocation>
        <location evidence="1">Nucleus</location>
        <location evidence="1">Nucleolus</location>
    </subcellularLocation>
</comment>
<name>A0AA38LXW3_9CUCU</name>
<keyword evidence="4" id="KW-0547">Nucleotide-binding</keyword>
<dbReference type="PANTHER" id="PTHR12858">
    <property type="entry name" value="RIBOSOME BIOGENESIS PROTEIN"/>
    <property type="match status" value="1"/>
</dbReference>
<dbReference type="GO" id="GO:0005525">
    <property type="term" value="F:GTP binding"/>
    <property type="evidence" value="ECO:0007669"/>
    <property type="project" value="UniProtKB-KW"/>
</dbReference>
<evidence type="ECO:0000256" key="8">
    <source>
        <dbReference type="ARBA" id="ARBA00023242"/>
    </source>
</evidence>